<keyword evidence="4" id="KW-0479">Metal-binding</keyword>
<dbReference type="Proteomes" id="UP000276128">
    <property type="component" value="Unassembled WGS sequence"/>
</dbReference>
<dbReference type="Gene3D" id="1.10.600.10">
    <property type="entry name" value="Farnesyl Diphosphate Synthase"/>
    <property type="match status" value="1"/>
</dbReference>
<reference evidence="7 8" key="1">
    <citation type="submission" date="2018-12" db="EMBL/GenBank/DDBJ databases">
        <title>Bacillus ochoae sp. nov., Paenibacillus whitsoniae sp. nov., Paenibacillus spiritus sp. nov. Isolated from the Mars Exploration Rover during spacecraft assembly.</title>
        <authorList>
            <person name="Seuylemezian A."/>
            <person name="Vaishampayan P."/>
        </authorList>
    </citation>
    <scope>NUCLEOTIDE SEQUENCE [LARGE SCALE GENOMIC DNA]</scope>
    <source>
        <strain evidence="7 8">MER 54</strain>
    </source>
</reference>
<accession>A0A3S0ADS8</accession>
<evidence type="ECO:0000256" key="2">
    <source>
        <dbReference type="ARBA" id="ARBA00006706"/>
    </source>
</evidence>
<dbReference type="OrthoDB" id="1792811at2"/>
<dbReference type="Pfam" id="PF00348">
    <property type="entry name" value="polyprenyl_synt"/>
    <property type="match status" value="1"/>
</dbReference>
<sequence>MEDIGRHLYRMIDTYMYDEDFKSLLIACLADQESSSHAWSKITLSTHAMLGGVSPYIYRRAALTELLVLILDMVDDLQDQDSVSKPWMQVPLASALNAVLAFMAGAIAELGELGIRDHIMAEVGKILARSVCGQHKDVVNSVNTPDEYLIMTQEKSGSLFRLACYMGYAGESCSPENVERLHQLADCLGLIHQIQNDMRDLVRFDEKSDLLARKKTLPILYLLSIEDEAFAQLKAYYAGGLSADFLGREREAVLQIIHDSGCLEYARIVQSVCVQKAEEIYQELDAQSPWKERFRQIAWGDYAASAEETAQAES</sequence>
<evidence type="ECO:0000256" key="1">
    <source>
        <dbReference type="ARBA" id="ARBA00001946"/>
    </source>
</evidence>
<evidence type="ECO:0008006" key="9">
    <source>
        <dbReference type="Google" id="ProtNLM"/>
    </source>
</evidence>
<dbReference type="SUPFAM" id="SSF48576">
    <property type="entry name" value="Terpenoid synthases"/>
    <property type="match status" value="1"/>
</dbReference>
<evidence type="ECO:0000256" key="5">
    <source>
        <dbReference type="ARBA" id="ARBA00022842"/>
    </source>
</evidence>
<evidence type="ECO:0000256" key="6">
    <source>
        <dbReference type="RuleBase" id="RU004466"/>
    </source>
</evidence>
<comment type="similarity">
    <text evidence="2 6">Belongs to the FPP/GGPP synthase family.</text>
</comment>
<evidence type="ECO:0000256" key="4">
    <source>
        <dbReference type="ARBA" id="ARBA00022723"/>
    </source>
</evidence>
<dbReference type="RefSeq" id="WP_126140405.1">
    <property type="nucleotide sequence ID" value="NZ_RXHU01000016.1"/>
</dbReference>
<comment type="cofactor">
    <cofactor evidence="1">
        <name>Mg(2+)</name>
        <dbReference type="ChEBI" id="CHEBI:18420"/>
    </cofactor>
</comment>
<dbReference type="PANTHER" id="PTHR12001">
    <property type="entry name" value="GERANYLGERANYL PYROPHOSPHATE SYNTHASE"/>
    <property type="match status" value="1"/>
</dbReference>
<dbReference type="PANTHER" id="PTHR12001:SF69">
    <property type="entry name" value="ALL TRANS-POLYPRENYL-DIPHOSPHATE SYNTHASE PDSS1"/>
    <property type="match status" value="1"/>
</dbReference>
<dbReference type="InterPro" id="IPR033965">
    <property type="entry name" value="ComQ"/>
</dbReference>
<dbReference type="GO" id="GO:0046872">
    <property type="term" value="F:metal ion binding"/>
    <property type="evidence" value="ECO:0007669"/>
    <property type="project" value="UniProtKB-KW"/>
</dbReference>
<dbReference type="AlphaFoldDB" id="A0A3S0ADS8"/>
<organism evidence="7 8">
    <name type="scientific">Paenibacillus whitsoniae</name>
    <dbReference type="NCBI Taxonomy" id="2496558"/>
    <lineage>
        <taxon>Bacteria</taxon>
        <taxon>Bacillati</taxon>
        <taxon>Bacillota</taxon>
        <taxon>Bacilli</taxon>
        <taxon>Bacillales</taxon>
        <taxon>Paenibacillaceae</taxon>
        <taxon>Paenibacillus</taxon>
    </lineage>
</organism>
<dbReference type="SFLD" id="SFLDS00005">
    <property type="entry name" value="Isoprenoid_Synthase_Type_I"/>
    <property type="match status" value="1"/>
</dbReference>
<keyword evidence="8" id="KW-1185">Reference proteome</keyword>
<dbReference type="EMBL" id="RXHU01000016">
    <property type="protein sequence ID" value="RTE10590.1"/>
    <property type="molecule type" value="Genomic_DNA"/>
</dbReference>
<comment type="caution">
    <text evidence="7">The sequence shown here is derived from an EMBL/GenBank/DDBJ whole genome shotgun (WGS) entry which is preliminary data.</text>
</comment>
<keyword evidence="3 6" id="KW-0808">Transferase</keyword>
<protein>
    <recommendedName>
        <fullName evidence="9">Polyprenyl synthetase</fullName>
    </recommendedName>
</protein>
<name>A0A3S0ADS8_9BACL</name>
<evidence type="ECO:0000313" key="8">
    <source>
        <dbReference type="Proteomes" id="UP000276128"/>
    </source>
</evidence>
<evidence type="ECO:0000256" key="3">
    <source>
        <dbReference type="ARBA" id="ARBA00022679"/>
    </source>
</evidence>
<proteinExistence type="inferred from homology"/>
<dbReference type="InterPro" id="IPR008949">
    <property type="entry name" value="Isoprenoid_synthase_dom_sf"/>
</dbReference>
<dbReference type="SFLD" id="SFLDG01211">
    <property type="entry name" value="Competence_Regulatory_Protein"/>
    <property type="match status" value="1"/>
</dbReference>
<evidence type="ECO:0000313" key="7">
    <source>
        <dbReference type="EMBL" id="RTE10590.1"/>
    </source>
</evidence>
<dbReference type="CDD" id="cd00867">
    <property type="entry name" value="Trans_IPPS"/>
    <property type="match status" value="1"/>
</dbReference>
<keyword evidence="5" id="KW-0460">Magnesium</keyword>
<gene>
    <name evidence="7" type="ORF">EJQ19_06555</name>
</gene>
<dbReference type="InterPro" id="IPR000092">
    <property type="entry name" value="Polyprenyl_synt"/>
</dbReference>
<dbReference type="GO" id="GO:0004659">
    <property type="term" value="F:prenyltransferase activity"/>
    <property type="evidence" value="ECO:0007669"/>
    <property type="project" value="InterPro"/>
</dbReference>
<dbReference type="GO" id="GO:0008299">
    <property type="term" value="P:isoprenoid biosynthetic process"/>
    <property type="evidence" value="ECO:0007669"/>
    <property type="project" value="InterPro"/>
</dbReference>